<evidence type="ECO:0008006" key="3">
    <source>
        <dbReference type="Google" id="ProtNLM"/>
    </source>
</evidence>
<dbReference type="EMBL" id="CP060436">
    <property type="protein sequence ID" value="QPM90093.1"/>
    <property type="molecule type" value="Genomic_DNA"/>
</dbReference>
<protein>
    <recommendedName>
        <fullName evidence="3">Dihydroorotate dehydrogenase</fullName>
    </recommendedName>
</protein>
<reference evidence="1 2" key="1">
    <citation type="submission" date="2020-08" db="EMBL/GenBank/DDBJ databases">
        <title>Genome sequence of Rhodobacteraceae bacterium Lw-13e.</title>
        <authorList>
            <person name="Poehlein A."/>
            <person name="Wolter L."/>
            <person name="Daniel R."/>
            <person name="Brinkhoff T."/>
        </authorList>
    </citation>
    <scope>NUCLEOTIDE SEQUENCE [LARGE SCALE GENOMIC DNA]</scope>
    <source>
        <strain evidence="1 2">Lw-13e</strain>
    </source>
</reference>
<accession>A0A418SCN9</accession>
<keyword evidence="2" id="KW-1185">Reference proteome</keyword>
<name>A0A418SCN9_9RHOB</name>
<sequence length="161" mass="16783">MNWGIRMTDRSNDTGLSTGLSDAAMEAFFAEMRSEQEAGRAGGQTGSLPDTLTARILADAETALADRATADRAASGAVDREPARQTGLRGLWARILGAIGGAPALAGLAAATMAGVWIGITPPTALQTGMQAMIGSTSNEELFEYYVVDSTDFYDFGQVEG</sequence>
<evidence type="ECO:0000313" key="1">
    <source>
        <dbReference type="EMBL" id="QPM90093.1"/>
    </source>
</evidence>
<organism evidence="1 2">
    <name type="scientific">Pseudooceanicola algae</name>
    <dbReference type="NCBI Taxonomy" id="1537215"/>
    <lineage>
        <taxon>Bacteria</taxon>
        <taxon>Pseudomonadati</taxon>
        <taxon>Pseudomonadota</taxon>
        <taxon>Alphaproteobacteria</taxon>
        <taxon>Rhodobacterales</taxon>
        <taxon>Paracoccaceae</taxon>
        <taxon>Pseudooceanicola</taxon>
    </lineage>
</organism>
<proteinExistence type="predicted"/>
<gene>
    <name evidence="1" type="ORF">PSAL_013270</name>
</gene>
<dbReference type="AlphaFoldDB" id="A0A418SCN9"/>
<evidence type="ECO:0000313" key="2">
    <source>
        <dbReference type="Proteomes" id="UP000283786"/>
    </source>
</evidence>
<dbReference type="KEGG" id="palw:PSAL_013270"/>
<dbReference type="Proteomes" id="UP000283786">
    <property type="component" value="Chromosome"/>
</dbReference>